<keyword evidence="5" id="KW-0547">Nucleotide-binding</keyword>
<evidence type="ECO:0000256" key="2">
    <source>
        <dbReference type="ARBA" id="ARBA00012438"/>
    </source>
</evidence>
<evidence type="ECO:0000313" key="9">
    <source>
        <dbReference type="Proteomes" id="UP001419910"/>
    </source>
</evidence>
<dbReference type="RefSeq" id="WP_343889073.1">
    <property type="nucleotide sequence ID" value="NZ_BAAAEH010000016.1"/>
</dbReference>
<reference evidence="8 9" key="1">
    <citation type="submission" date="2024-05" db="EMBL/GenBank/DDBJ databases">
        <authorList>
            <person name="Liu Q."/>
            <person name="Xin Y.-H."/>
        </authorList>
    </citation>
    <scope>NUCLEOTIDE SEQUENCE [LARGE SCALE GENOMIC DNA]</scope>
    <source>
        <strain evidence="8 9">CGMCC 1.10181</strain>
    </source>
</reference>
<dbReference type="EMBL" id="JBDIME010000008">
    <property type="protein sequence ID" value="MEN2790252.1"/>
    <property type="molecule type" value="Genomic_DNA"/>
</dbReference>
<name>A0ABU9Y378_9SPHN</name>
<proteinExistence type="predicted"/>
<comment type="caution">
    <text evidence="8">The sequence shown here is derived from an EMBL/GenBank/DDBJ whole genome shotgun (WGS) entry which is preliminary data.</text>
</comment>
<evidence type="ECO:0000313" key="8">
    <source>
        <dbReference type="EMBL" id="MEN2790252.1"/>
    </source>
</evidence>
<gene>
    <name evidence="8" type="ORF">ABC974_11495</name>
</gene>
<dbReference type="GO" id="GO:0004673">
    <property type="term" value="F:protein histidine kinase activity"/>
    <property type="evidence" value="ECO:0007669"/>
    <property type="project" value="UniProtKB-EC"/>
</dbReference>
<keyword evidence="7" id="KW-0067">ATP-binding</keyword>
<keyword evidence="6 8" id="KW-0418">Kinase</keyword>
<dbReference type="SUPFAM" id="SSF55874">
    <property type="entry name" value="ATPase domain of HSP90 chaperone/DNA topoisomerase II/histidine kinase"/>
    <property type="match status" value="1"/>
</dbReference>
<evidence type="ECO:0000256" key="1">
    <source>
        <dbReference type="ARBA" id="ARBA00000085"/>
    </source>
</evidence>
<evidence type="ECO:0000256" key="6">
    <source>
        <dbReference type="ARBA" id="ARBA00022777"/>
    </source>
</evidence>
<comment type="catalytic activity">
    <reaction evidence="1">
        <text>ATP + protein L-histidine = ADP + protein N-phospho-L-histidine.</text>
        <dbReference type="EC" id="2.7.13.3"/>
    </reaction>
</comment>
<keyword evidence="9" id="KW-1185">Reference proteome</keyword>
<sequence>MPSMPDPGSRLQEILFHELHHRFYNSLQLLSSMTGRLGRGHDSAADIFLLQDRISLLGSLHRSLSQPFTSDTDMPALLHDLCSGLIKGFGRADVELRIGRATLPSDPIVARGLTLIVVELVTNALKHASGPGSPWISVAVERDATGYRMIVANSAVTRNVQDFCRPRIAARITEALGGTLQVTSLNGYEVAVTVPAVGPGATATVGSCPMCSAGR</sequence>
<evidence type="ECO:0000256" key="5">
    <source>
        <dbReference type="ARBA" id="ARBA00022741"/>
    </source>
</evidence>
<keyword evidence="3" id="KW-0597">Phosphoprotein</keyword>
<dbReference type="EC" id="2.7.13.3" evidence="2"/>
<evidence type="ECO:0000256" key="7">
    <source>
        <dbReference type="ARBA" id="ARBA00022840"/>
    </source>
</evidence>
<dbReference type="Proteomes" id="UP001419910">
    <property type="component" value="Unassembled WGS sequence"/>
</dbReference>
<organism evidence="8 9">
    <name type="scientific">Sphingomonas oligophenolica</name>
    <dbReference type="NCBI Taxonomy" id="301154"/>
    <lineage>
        <taxon>Bacteria</taxon>
        <taxon>Pseudomonadati</taxon>
        <taxon>Pseudomonadota</taxon>
        <taxon>Alphaproteobacteria</taxon>
        <taxon>Sphingomonadales</taxon>
        <taxon>Sphingomonadaceae</taxon>
        <taxon>Sphingomonas</taxon>
    </lineage>
</organism>
<dbReference type="Gene3D" id="3.30.565.10">
    <property type="entry name" value="Histidine kinase-like ATPase, C-terminal domain"/>
    <property type="match status" value="1"/>
</dbReference>
<dbReference type="PANTHER" id="PTHR41523">
    <property type="entry name" value="TWO-COMPONENT SYSTEM SENSOR PROTEIN"/>
    <property type="match status" value="1"/>
</dbReference>
<dbReference type="PANTHER" id="PTHR41523:SF8">
    <property type="entry name" value="ETHYLENE RESPONSE SENSOR PROTEIN"/>
    <property type="match status" value="1"/>
</dbReference>
<evidence type="ECO:0000256" key="3">
    <source>
        <dbReference type="ARBA" id="ARBA00022553"/>
    </source>
</evidence>
<keyword evidence="4 8" id="KW-0808">Transferase</keyword>
<evidence type="ECO:0000256" key="4">
    <source>
        <dbReference type="ARBA" id="ARBA00022679"/>
    </source>
</evidence>
<accession>A0ABU9Y378</accession>
<dbReference type="InterPro" id="IPR036890">
    <property type="entry name" value="HATPase_C_sf"/>
</dbReference>
<protein>
    <recommendedName>
        <fullName evidence="2">histidine kinase</fullName>
        <ecNumber evidence="2">2.7.13.3</ecNumber>
    </recommendedName>
</protein>